<evidence type="ECO:0000313" key="1">
    <source>
        <dbReference type="EMBL" id="MCP2732173.1"/>
    </source>
</evidence>
<organism evidence="1 2">
    <name type="scientific">Limnofasciculus baicalensis BBK-W-15</name>
    <dbReference type="NCBI Taxonomy" id="2699891"/>
    <lineage>
        <taxon>Bacteria</taxon>
        <taxon>Bacillati</taxon>
        <taxon>Cyanobacteriota</taxon>
        <taxon>Cyanophyceae</taxon>
        <taxon>Coleofasciculales</taxon>
        <taxon>Coleofasciculaceae</taxon>
        <taxon>Limnofasciculus</taxon>
        <taxon>Limnofasciculus baicalensis</taxon>
    </lineage>
</organism>
<gene>
    <name evidence="1" type="ORF">NJ959_27460</name>
</gene>
<reference evidence="1" key="1">
    <citation type="submission" date="2022-06" db="EMBL/GenBank/DDBJ databases">
        <title>New cyanobacteria of genus Symplocastrum in benthos of Lake Baikal.</title>
        <authorList>
            <person name="Sorokovikova E."/>
            <person name="Tikhonova I."/>
            <person name="Krasnopeev A."/>
            <person name="Evseev P."/>
            <person name="Gladkikh A."/>
            <person name="Belykh O."/>
        </authorList>
    </citation>
    <scope>NUCLEOTIDE SEQUENCE</scope>
    <source>
        <strain evidence="1">BBK-W-15</strain>
    </source>
</reference>
<dbReference type="AlphaFoldDB" id="A0AAE3GYH2"/>
<evidence type="ECO:0000313" key="2">
    <source>
        <dbReference type="Proteomes" id="UP001204953"/>
    </source>
</evidence>
<feature type="non-terminal residue" evidence="1">
    <location>
        <position position="1"/>
    </location>
</feature>
<protein>
    <submittedName>
        <fullName evidence="1">Uncharacterized protein</fullName>
    </submittedName>
</protein>
<dbReference type="Proteomes" id="UP001204953">
    <property type="component" value="Unassembled WGS sequence"/>
</dbReference>
<sequence length="64" mass="7587">TRQWFKPLSNSLSQLKLTGMIISVHFNGLQLLDREFILWRVWQLPDKGASYELKPTDNYNFSPF</sequence>
<proteinExistence type="predicted"/>
<comment type="caution">
    <text evidence="1">The sequence shown here is derived from an EMBL/GenBank/DDBJ whole genome shotgun (WGS) entry which is preliminary data.</text>
</comment>
<keyword evidence="2" id="KW-1185">Reference proteome</keyword>
<accession>A0AAE3GYH2</accession>
<name>A0AAE3GYH2_9CYAN</name>
<dbReference type="RefSeq" id="WP_254014897.1">
    <property type="nucleotide sequence ID" value="NZ_JAMZMM010000499.1"/>
</dbReference>
<dbReference type="EMBL" id="JAMZMM010000499">
    <property type="protein sequence ID" value="MCP2732173.1"/>
    <property type="molecule type" value="Genomic_DNA"/>
</dbReference>